<evidence type="ECO:0000313" key="2">
    <source>
        <dbReference type="Proteomes" id="UP000657006"/>
    </source>
</evidence>
<dbReference type="RefSeq" id="WP_177720433.1">
    <property type="nucleotide sequence ID" value="NZ_JACRSQ010000004.1"/>
</dbReference>
<gene>
    <name evidence="1" type="ORF">H8730_04505</name>
</gene>
<evidence type="ECO:0000313" key="1">
    <source>
        <dbReference type="EMBL" id="MBC8542807.1"/>
    </source>
</evidence>
<reference evidence="1" key="1">
    <citation type="submission" date="2020-08" db="EMBL/GenBank/DDBJ databases">
        <title>Genome public.</title>
        <authorList>
            <person name="Liu C."/>
            <person name="Sun Q."/>
        </authorList>
    </citation>
    <scope>NUCLEOTIDE SEQUENCE</scope>
    <source>
        <strain evidence="1">NSJ-32</strain>
    </source>
</reference>
<sequence>MFGYVSINKLELKVKEYYRYRAYYCGLCRMLKMRYGIRGQITLTYDMTFLIMLLTSLYEPEPVEEYHRCAAHPTMTHWMIMNGYTRYAADMNVAMAYHHLMDDWRDEGKVMSRSAAMALGGAYKKIEARYPMKMRAIEKNLARLHELEGRKSGNLDEVSACFGRIMELLLVYKRDHWEPYLRRVGFYLGKYIYLLDAWDDLEEDKRNKAYNPLLYCQQQPVTRERMQNDLLSTIALCAQEAERLPLVQDAQILRNILYSGVWTRFEQKKRNSKKSCGQVINRERTNTR</sequence>
<protein>
    <submittedName>
        <fullName evidence="1">Uncharacterized protein</fullName>
    </submittedName>
</protein>
<accession>A0A926HWK1</accession>
<organism evidence="1 2">
    <name type="scientific">Bianquea renquensis</name>
    <dbReference type="NCBI Taxonomy" id="2763661"/>
    <lineage>
        <taxon>Bacteria</taxon>
        <taxon>Bacillati</taxon>
        <taxon>Bacillota</taxon>
        <taxon>Clostridia</taxon>
        <taxon>Eubacteriales</taxon>
        <taxon>Bianqueaceae</taxon>
        <taxon>Bianquea</taxon>
    </lineage>
</organism>
<dbReference type="Pfam" id="PF18937">
    <property type="entry name" value="DUF5685"/>
    <property type="match status" value="1"/>
</dbReference>
<comment type="caution">
    <text evidence="1">The sequence shown here is derived from an EMBL/GenBank/DDBJ whole genome shotgun (WGS) entry which is preliminary data.</text>
</comment>
<dbReference type="InterPro" id="IPR043740">
    <property type="entry name" value="DUF5685"/>
</dbReference>
<dbReference type="EMBL" id="JACRSQ010000004">
    <property type="protein sequence ID" value="MBC8542807.1"/>
    <property type="molecule type" value="Genomic_DNA"/>
</dbReference>
<name>A0A926HWK1_9FIRM</name>
<keyword evidence="2" id="KW-1185">Reference proteome</keyword>
<proteinExistence type="predicted"/>
<dbReference type="AlphaFoldDB" id="A0A926HWK1"/>
<dbReference type="Proteomes" id="UP000657006">
    <property type="component" value="Unassembled WGS sequence"/>
</dbReference>